<comment type="caution">
    <text evidence="14">The sequence shown here is derived from an EMBL/GenBank/DDBJ whole genome shotgun (WGS) entry which is preliminary data.</text>
</comment>
<feature type="binding site" evidence="12">
    <location>
        <begin position="220"/>
        <end position="225"/>
    </location>
    <ligand>
        <name>ATP</name>
        <dbReference type="ChEBI" id="CHEBI:30616"/>
    </ligand>
</feature>
<feature type="binding site" evidence="12">
    <location>
        <begin position="11"/>
        <end position="13"/>
    </location>
    <ligand>
        <name>substrate</name>
    </ligand>
</feature>
<comment type="subunit">
    <text evidence="12">Homodimer.</text>
</comment>
<dbReference type="InterPro" id="IPR011611">
    <property type="entry name" value="PfkB_dom"/>
</dbReference>
<proteinExistence type="inferred from homology"/>
<comment type="function">
    <text evidence="12">Catalyzes the phosphorylation of ribose at O-5 in a reaction requiring ATP and magnesium. The resulting D-ribose-5-phosphate can then be used either for sythesis of nucleotides, histidine, and tryptophan, or as a component of the pentose phosphate pathway.</text>
</comment>
<dbReference type="eggNOG" id="COG0524">
    <property type="taxonomic scope" value="Bacteria"/>
</dbReference>
<dbReference type="InterPro" id="IPR002173">
    <property type="entry name" value="Carboh/pur_kinase_PfkB_CS"/>
</dbReference>
<dbReference type="GO" id="GO:0005524">
    <property type="term" value="F:ATP binding"/>
    <property type="evidence" value="ECO:0007669"/>
    <property type="project" value="UniProtKB-UniRule"/>
</dbReference>
<dbReference type="GO" id="GO:0005829">
    <property type="term" value="C:cytosol"/>
    <property type="evidence" value="ECO:0007669"/>
    <property type="project" value="TreeGrafter"/>
</dbReference>
<comment type="similarity">
    <text evidence="1">Belongs to the carbohydrate kinase pfkB family.</text>
</comment>
<evidence type="ECO:0000256" key="6">
    <source>
        <dbReference type="ARBA" id="ARBA00022741"/>
    </source>
</evidence>
<dbReference type="GO" id="GO:0004747">
    <property type="term" value="F:ribokinase activity"/>
    <property type="evidence" value="ECO:0007669"/>
    <property type="project" value="UniProtKB-UniRule"/>
</dbReference>
<dbReference type="OrthoDB" id="9775849at2"/>
<evidence type="ECO:0000256" key="1">
    <source>
        <dbReference type="ARBA" id="ARBA00005380"/>
    </source>
</evidence>
<keyword evidence="7 12" id="KW-0418">Kinase</keyword>
<comment type="subcellular location">
    <subcellularLocation>
        <location evidence="12">Cytoplasm</location>
    </subcellularLocation>
</comment>
<dbReference type="GO" id="GO:0019303">
    <property type="term" value="P:D-ribose catabolic process"/>
    <property type="evidence" value="ECO:0007669"/>
    <property type="project" value="UniProtKB-UniRule"/>
</dbReference>
<evidence type="ECO:0000256" key="4">
    <source>
        <dbReference type="ARBA" id="ARBA00022679"/>
    </source>
</evidence>
<dbReference type="Proteomes" id="UP000050421">
    <property type="component" value="Unassembled WGS sequence"/>
</dbReference>
<evidence type="ECO:0000256" key="11">
    <source>
        <dbReference type="ARBA" id="ARBA00023277"/>
    </source>
</evidence>
<feature type="binding site" evidence="12">
    <location>
        <position position="248"/>
    </location>
    <ligand>
        <name>K(+)</name>
        <dbReference type="ChEBI" id="CHEBI:29103"/>
    </ligand>
</feature>
<dbReference type="PANTHER" id="PTHR10584:SF166">
    <property type="entry name" value="RIBOKINASE"/>
    <property type="match status" value="1"/>
</dbReference>
<dbReference type="PANTHER" id="PTHR10584">
    <property type="entry name" value="SUGAR KINASE"/>
    <property type="match status" value="1"/>
</dbReference>
<keyword evidence="9 12" id="KW-0460">Magnesium</keyword>
<dbReference type="InterPro" id="IPR011877">
    <property type="entry name" value="Ribokinase"/>
</dbReference>
<feature type="domain" description="Carbohydrate kinase PfkB" evidence="13">
    <location>
        <begin position="1"/>
        <end position="293"/>
    </location>
</feature>
<evidence type="ECO:0000259" key="13">
    <source>
        <dbReference type="Pfam" id="PF00294"/>
    </source>
</evidence>
<keyword evidence="10 12" id="KW-0630">Potassium</keyword>
<evidence type="ECO:0000256" key="5">
    <source>
        <dbReference type="ARBA" id="ARBA00022723"/>
    </source>
</evidence>
<feature type="binding site" evidence="12">
    <location>
        <position position="184"/>
    </location>
    <ligand>
        <name>ATP</name>
        <dbReference type="ChEBI" id="CHEBI:30616"/>
    </ligand>
</feature>
<dbReference type="PATRIC" id="fig|1305737.6.peg.3727"/>
<protein>
    <recommendedName>
        <fullName evidence="3 12">Ribokinase</fullName>
        <shortName evidence="12">RK</shortName>
        <ecNumber evidence="2 12">2.7.1.15</ecNumber>
    </recommendedName>
</protein>
<dbReference type="Gene3D" id="3.40.1190.20">
    <property type="match status" value="1"/>
</dbReference>
<feature type="binding site" evidence="12">
    <location>
        <position position="287"/>
    </location>
    <ligand>
        <name>K(+)</name>
        <dbReference type="ChEBI" id="CHEBI:29103"/>
    </ligand>
</feature>
<evidence type="ECO:0000256" key="12">
    <source>
        <dbReference type="HAMAP-Rule" id="MF_01987"/>
    </source>
</evidence>
<comment type="pathway">
    <text evidence="12">Carbohydrate metabolism; D-ribose degradation; D-ribose 5-phosphate from beta-D-ribopyranose: step 2/2.</text>
</comment>
<feature type="binding site" evidence="12">
    <location>
        <position position="140"/>
    </location>
    <ligand>
        <name>substrate</name>
    </ligand>
</feature>
<feature type="binding site" evidence="12">
    <location>
        <position position="291"/>
    </location>
    <ligand>
        <name>K(+)</name>
        <dbReference type="ChEBI" id="CHEBI:29103"/>
    </ligand>
</feature>
<dbReference type="CDD" id="cd01174">
    <property type="entry name" value="ribokinase"/>
    <property type="match status" value="1"/>
</dbReference>
<evidence type="ECO:0000256" key="9">
    <source>
        <dbReference type="ARBA" id="ARBA00022842"/>
    </source>
</evidence>
<keyword evidence="5 12" id="KW-0479">Metal-binding</keyword>
<comment type="catalytic activity">
    <reaction evidence="12">
        <text>D-ribose + ATP = D-ribose 5-phosphate + ADP + H(+)</text>
        <dbReference type="Rhea" id="RHEA:13697"/>
        <dbReference type="ChEBI" id="CHEBI:15378"/>
        <dbReference type="ChEBI" id="CHEBI:30616"/>
        <dbReference type="ChEBI" id="CHEBI:47013"/>
        <dbReference type="ChEBI" id="CHEBI:78346"/>
        <dbReference type="ChEBI" id="CHEBI:456216"/>
        <dbReference type="EC" id="2.7.1.15"/>
    </reaction>
</comment>
<evidence type="ECO:0000313" key="14">
    <source>
        <dbReference type="EMBL" id="KPQ12076.1"/>
    </source>
</evidence>
<feature type="binding site" evidence="12">
    <location>
        <position position="252"/>
    </location>
    <ligand>
        <name>substrate</name>
    </ligand>
</feature>
<dbReference type="PROSITE" id="PS00584">
    <property type="entry name" value="PFKB_KINASES_2"/>
    <property type="match status" value="1"/>
</dbReference>
<feature type="binding site" evidence="12">
    <location>
        <position position="285"/>
    </location>
    <ligand>
        <name>K(+)</name>
        <dbReference type="ChEBI" id="CHEBI:29103"/>
    </ligand>
</feature>
<dbReference type="EMBL" id="LJXT01000116">
    <property type="protein sequence ID" value="KPQ12076.1"/>
    <property type="molecule type" value="Genomic_DNA"/>
</dbReference>
<dbReference type="InterPro" id="IPR002139">
    <property type="entry name" value="Ribo/fructo_kinase"/>
</dbReference>
<keyword evidence="11 12" id="KW-0119">Carbohydrate metabolism</keyword>
<reference evidence="14 15" key="1">
    <citation type="submission" date="2015-09" db="EMBL/GenBank/DDBJ databases">
        <title>Identification and resolution of microdiversity through metagenomic sequencing of parallel consortia.</title>
        <authorList>
            <person name="Nelson W.C."/>
            <person name="Romine M.F."/>
            <person name="Lindemann S.R."/>
        </authorList>
    </citation>
    <scope>NUCLEOTIDE SEQUENCE [LARGE SCALE GENOMIC DNA]</scope>
    <source>
        <strain evidence="14">HL-49</strain>
    </source>
</reference>
<dbReference type="InterPro" id="IPR029056">
    <property type="entry name" value="Ribokinase-like"/>
</dbReference>
<accession>A0A0P7YD23</accession>
<feature type="binding site" evidence="12">
    <location>
        <begin position="39"/>
        <end position="43"/>
    </location>
    <ligand>
        <name>substrate</name>
    </ligand>
</feature>
<comment type="caution">
    <text evidence="12">Lacks conserved residue(s) required for the propagation of feature annotation.</text>
</comment>
<dbReference type="HAMAP" id="MF_01987">
    <property type="entry name" value="Ribokinase"/>
    <property type="match status" value="1"/>
</dbReference>
<comment type="activity regulation">
    <text evidence="12">Activated by a monovalent cation that binds near, but not in, the active site. The most likely occupant of the site in vivo is potassium. Ion binding induces a conformational change that may alter substrate affinity.</text>
</comment>
<evidence type="ECO:0000256" key="2">
    <source>
        <dbReference type="ARBA" id="ARBA00012035"/>
    </source>
</evidence>
<feature type="binding site" evidence="12">
    <location>
        <position position="282"/>
    </location>
    <ligand>
        <name>K(+)</name>
        <dbReference type="ChEBI" id="CHEBI:29103"/>
    </ligand>
</feature>
<feature type="active site" description="Proton acceptor" evidence="12">
    <location>
        <position position="252"/>
    </location>
</feature>
<keyword evidence="12" id="KW-0963">Cytoplasm</keyword>
<dbReference type="STRING" id="1305737.GCA_000526355_03230"/>
<name>A0A0P7YD23_9BACT</name>
<gene>
    <name evidence="12 14" type="primary">rbsK</name>
    <name evidence="14" type="ORF">HLUCCX10_14905</name>
</gene>
<feature type="binding site" evidence="12">
    <location>
        <position position="246"/>
    </location>
    <ligand>
        <name>K(+)</name>
        <dbReference type="ChEBI" id="CHEBI:29103"/>
    </ligand>
</feature>
<evidence type="ECO:0000256" key="7">
    <source>
        <dbReference type="ARBA" id="ARBA00022777"/>
    </source>
</evidence>
<comment type="similarity">
    <text evidence="12">Belongs to the carbohydrate kinase PfkB family. Ribokinase subfamily.</text>
</comment>
<dbReference type="Pfam" id="PF00294">
    <property type="entry name" value="PfkB"/>
    <property type="match status" value="1"/>
</dbReference>
<organism evidence="14 15">
    <name type="scientific">Algoriphagus marincola HL-49</name>
    <dbReference type="NCBI Taxonomy" id="1305737"/>
    <lineage>
        <taxon>Bacteria</taxon>
        <taxon>Pseudomonadati</taxon>
        <taxon>Bacteroidota</taxon>
        <taxon>Cytophagia</taxon>
        <taxon>Cytophagales</taxon>
        <taxon>Cyclobacteriaceae</taxon>
        <taxon>Algoriphagus</taxon>
    </lineage>
</organism>
<keyword evidence="8 12" id="KW-0067">ATP-binding</keyword>
<evidence type="ECO:0000256" key="8">
    <source>
        <dbReference type="ARBA" id="ARBA00022840"/>
    </source>
</evidence>
<dbReference type="SUPFAM" id="SSF53613">
    <property type="entry name" value="Ribokinase-like"/>
    <property type="match status" value="1"/>
</dbReference>
<evidence type="ECO:0000256" key="10">
    <source>
        <dbReference type="ARBA" id="ARBA00022958"/>
    </source>
</evidence>
<dbReference type="NCBIfam" id="TIGR02152">
    <property type="entry name" value="D_ribokin_bact"/>
    <property type="match status" value="1"/>
</dbReference>
<comment type="cofactor">
    <cofactor evidence="12">
        <name>Mg(2+)</name>
        <dbReference type="ChEBI" id="CHEBI:18420"/>
    </cofactor>
    <text evidence="12">Requires a divalent cation, most likely magnesium in vivo, as an electrophilic catalyst to aid phosphoryl group transfer. It is the chelate of the metal and the nucleotide that is the actual substrate.</text>
</comment>
<dbReference type="PRINTS" id="PR00990">
    <property type="entry name" value="RIBOKINASE"/>
</dbReference>
<dbReference type="AlphaFoldDB" id="A0A0P7YD23"/>
<dbReference type="UniPathway" id="UPA00916">
    <property type="reaction ID" value="UER00889"/>
</dbReference>
<evidence type="ECO:0000313" key="15">
    <source>
        <dbReference type="Proteomes" id="UP000050421"/>
    </source>
</evidence>
<keyword evidence="4 12" id="KW-0808">Transferase</keyword>
<feature type="binding site" evidence="12">
    <location>
        <begin position="251"/>
        <end position="252"/>
    </location>
    <ligand>
        <name>ATP</name>
        <dbReference type="ChEBI" id="CHEBI:30616"/>
    </ligand>
</feature>
<dbReference type="EC" id="2.7.1.15" evidence="2 12"/>
<dbReference type="GO" id="GO:0046872">
    <property type="term" value="F:metal ion binding"/>
    <property type="evidence" value="ECO:0007669"/>
    <property type="project" value="UniProtKB-KW"/>
</dbReference>
<keyword evidence="6 12" id="KW-0547">Nucleotide-binding</keyword>
<sequence>MQKILVVGSSNTDLVLRSTKLPKPGETVTGGQFFQFQGGKGANQAVAAAKLGGQVSFLAKVGDDAFGKQALAEYQTYGLDTKHVIIDSTAATGVALILVDENGENSISVASGANANLLPEDILAAEELIRSSNLILAQLETPLGTIEALSDLAFKHQKKMILNPAPVMDLSQKLLQKLYFITPNEHEASYLTGEKVDSIDTAKRAAEILIGQGVKNVLITLGASGSYYLGEEGEFHTPAPKVKAMDTTAAGDTFNGAFVVSLAEGKAFDESIKFASQAAAISVTRMGAQVSQPFRKEVSI</sequence>
<evidence type="ECO:0000256" key="3">
    <source>
        <dbReference type="ARBA" id="ARBA00016943"/>
    </source>
</evidence>